<feature type="non-terminal residue" evidence="1">
    <location>
        <position position="1"/>
    </location>
</feature>
<reference evidence="1" key="1">
    <citation type="submission" date="2022-04" db="EMBL/GenBank/DDBJ databases">
        <title>Genome of the entomopathogenic fungus Entomophthora muscae.</title>
        <authorList>
            <person name="Elya C."/>
            <person name="Lovett B.R."/>
            <person name="Lee E."/>
            <person name="Macias A.M."/>
            <person name="Hajek A.E."/>
            <person name="De Bivort B.L."/>
            <person name="Kasson M.T."/>
            <person name="De Fine Licht H.H."/>
            <person name="Stajich J.E."/>
        </authorList>
    </citation>
    <scope>NUCLEOTIDE SEQUENCE</scope>
    <source>
        <strain evidence="1">Berkeley</strain>
    </source>
</reference>
<sequence length="71" mass="7964">WARLIGLSSGLIPCEPQELSEHELIRKSLQGSVAYIGTCGWYRVLDFTWAEHAEKRSFRGSMANLWAGIGL</sequence>
<proteinExistence type="predicted"/>
<evidence type="ECO:0000313" key="1">
    <source>
        <dbReference type="EMBL" id="KAJ9052218.1"/>
    </source>
</evidence>
<comment type="caution">
    <text evidence="1">The sequence shown here is derived from an EMBL/GenBank/DDBJ whole genome shotgun (WGS) entry which is preliminary data.</text>
</comment>
<gene>
    <name evidence="1" type="ORF">DSO57_1036460</name>
</gene>
<accession>A0ACC2RQ67</accession>
<organism evidence="1 2">
    <name type="scientific">Entomophthora muscae</name>
    <dbReference type="NCBI Taxonomy" id="34485"/>
    <lineage>
        <taxon>Eukaryota</taxon>
        <taxon>Fungi</taxon>
        <taxon>Fungi incertae sedis</taxon>
        <taxon>Zoopagomycota</taxon>
        <taxon>Entomophthoromycotina</taxon>
        <taxon>Entomophthoromycetes</taxon>
        <taxon>Entomophthorales</taxon>
        <taxon>Entomophthoraceae</taxon>
        <taxon>Entomophthora</taxon>
    </lineage>
</organism>
<dbReference type="Proteomes" id="UP001165960">
    <property type="component" value="Unassembled WGS sequence"/>
</dbReference>
<dbReference type="EMBL" id="QTSX02006741">
    <property type="protein sequence ID" value="KAJ9052218.1"/>
    <property type="molecule type" value="Genomic_DNA"/>
</dbReference>
<evidence type="ECO:0000313" key="2">
    <source>
        <dbReference type="Proteomes" id="UP001165960"/>
    </source>
</evidence>
<keyword evidence="2" id="KW-1185">Reference proteome</keyword>
<name>A0ACC2RQ67_9FUNG</name>
<protein>
    <submittedName>
        <fullName evidence="1">Uncharacterized protein</fullName>
    </submittedName>
</protein>